<accession>A0AAD9VZ00</accession>
<evidence type="ECO:0000256" key="1">
    <source>
        <dbReference type="ARBA" id="ARBA00010617"/>
    </source>
</evidence>
<dbReference type="GO" id="GO:0008395">
    <property type="term" value="F:steroid hydroxylase activity"/>
    <property type="evidence" value="ECO:0007669"/>
    <property type="project" value="TreeGrafter"/>
</dbReference>
<dbReference type="PANTHER" id="PTHR24304">
    <property type="entry name" value="CYTOCHROME P450 FAMILY 7"/>
    <property type="match status" value="1"/>
</dbReference>
<comment type="similarity">
    <text evidence="1">Belongs to the cytochrome P450 family.</text>
</comment>
<dbReference type="Proteomes" id="UP001265746">
    <property type="component" value="Unassembled WGS sequence"/>
</dbReference>
<dbReference type="InterPro" id="IPR036396">
    <property type="entry name" value="Cyt_P450_sf"/>
</dbReference>
<dbReference type="SUPFAM" id="SSF48264">
    <property type="entry name" value="Cytochrome P450"/>
    <property type="match status" value="1"/>
</dbReference>
<reference evidence="5" key="1">
    <citation type="submission" date="2023-06" db="EMBL/GenBank/DDBJ databases">
        <authorList>
            <person name="Noh H."/>
        </authorList>
    </citation>
    <scope>NUCLEOTIDE SEQUENCE</scope>
    <source>
        <strain evidence="5">DUCC20226</strain>
    </source>
</reference>
<dbReference type="EMBL" id="JAUJFL010000006">
    <property type="protein sequence ID" value="KAK2600639.1"/>
    <property type="molecule type" value="Genomic_DNA"/>
</dbReference>
<dbReference type="PANTHER" id="PTHR24304:SF2">
    <property type="entry name" value="24-HYDROXYCHOLESTEROL 7-ALPHA-HYDROXYLASE"/>
    <property type="match status" value="1"/>
</dbReference>
<dbReference type="GO" id="GO:0016705">
    <property type="term" value="F:oxidoreductase activity, acting on paired donors, with incorporation or reduction of molecular oxygen"/>
    <property type="evidence" value="ECO:0007669"/>
    <property type="project" value="InterPro"/>
</dbReference>
<dbReference type="GO" id="GO:0005506">
    <property type="term" value="F:iron ion binding"/>
    <property type="evidence" value="ECO:0007669"/>
    <property type="project" value="InterPro"/>
</dbReference>
<protein>
    <submittedName>
        <fullName evidence="5">Uncharacterized protein</fullName>
    </submittedName>
</protein>
<proteinExistence type="inferred from homology"/>
<dbReference type="InterPro" id="IPR050529">
    <property type="entry name" value="CYP450_sterol_14alpha_dmase"/>
</dbReference>
<dbReference type="InterPro" id="IPR001128">
    <property type="entry name" value="Cyt_P450"/>
</dbReference>
<gene>
    <name evidence="5" type="ORF">N8I77_010160</name>
</gene>
<dbReference type="GO" id="GO:0020037">
    <property type="term" value="F:heme binding"/>
    <property type="evidence" value="ECO:0007669"/>
    <property type="project" value="InterPro"/>
</dbReference>
<keyword evidence="4" id="KW-0408">Iron</keyword>
<evidence type="ECO:0000256" key="2">
    <source>
        <dbReference type="ARBA" id="ARBA00022617"/>
    </source>
</evidence>
<dbReference type="Pfam" id="PF00067">
    <property type="entry name" value="p450"/>
    <property type="match status" value="1"/>
</dbReference>
<dbReference type="AlphaFoldDB" id="A0AAD9VZ00"/>
<evidence type="ECO:0000313" key="5">
    <source>
        <dbReference type="EMBL" id="KAK2600639.1"/>
    </source>
</evidence>
<name>A0AAD9VZ00_PHOAM</name>
<evidence type="ECO:0000313" key="6">
    <source>
        <dbReference type="Proteomes" id="UP001265746"/>
    </source>
</evidence>
<keyword evidence="3" id="KW-0479">Metal-binding</keyword>
<sequence length="395" mass="44765">MGEELYVATSAVDVTAIYKETERLDFDPIIRALLTEYGLASGTLDKLFDPDLNGKRSWMSGQHDIFRSQMHPGSDHGDLLESLFLGGIDQSLNWDHLSGPMVLSEDGDHSKSISLWKWCGFVSVQAATRAFFGEGFLRVVPDFVEKYIQLEDDYWHTKSGSKLSQSAAKIAFQKAQQHSWDAFKTWLSLPQKERQDASWMVRKIEQDFEKLGIDDKTQLSALFFAHSVVVDMAHLLDTEKCPLLNSLYDEVLRTTNDPMGIRVVTKEVTIGGRVLKPGRKLLMPYKQMHYNAEVFGSNVAEFDPHRFTGEKGALSKSNWFRPFGGANGHCPGRFLARREVYLFTALFLFRFEVKTVGLEGKQPKFPVMDTTTQTGGILRPFPREDVKLEVRPAKV</sequence>
<organism evidence="5 6">
    <name type="scientific">Phomopsis amygdali</name>
    <name type="common">Fusicoccum amygdali</name>
    <dbReference type="NCBI Taxonomy" id="1214568"/>
    <lineage>
        <taxon>Eukaryota</taxon>
        <taxon>Fungi</taxon>
        <taxon>Dikarya</taxon>
        <taxon>Ascomycota</taxon>
        <taxon>Pezizomycotina</taxon>
        <taxon>Sordariomycetes</taxon>
        <taxon>Sordariomycetidae</taxon>
        <taxon>Diaporthales</taxon>
        <taxon>Diaporthaceae</taxon>
        <taxon>Diaporthe</taxon>
    </lineage>
</organism>
<comment type="caution">
    <text evidence="5">The sequence shown here is derived from an EMBL/GenBank/DDBJ whole genome shotgun (WGS) entry which is preliminary data.</text>
</comment>
<evidence type="ECO:0000256" key="3">
    <source>
        <dbReference type="ARBA" id="ARBA00022723"/>
    </source>
</evidence>
<dbReference type="Gene3D" id="1.10.630.10">
    <property type="entry name" value="Cytochrome P450"/>
    <property type="match status" value="1"/>
</dbReference>
<keyword evidence="2" id="KW-0349">Heme</keyword>
<evidence type="ECO:0000256" key="4">
    <source>
        <dbReference type="ARBA" id="ARBA00023004"/>
    </source>
</evidence>
<keyword evidence="6" id="KW-1185">Reference proteome</keyword>